<dbReference type="AlphaFoldDB" id="A0A919RL85"/>
<organism evidence="2 3">
    <name type="scientific">Sinosporangium siamense</name>
    <dbReference type="NCBI Taxonomy" id="1367973"/>
    <lineage>
        <taxon>Bacteria</taxon>
        <taxon>Bacillati</taxon>
        <taxon>Actinomycetota</taxon>
        <taxon>Actinomycetes</taxon>
        <taxon>Streptosporangiales</taxon>
        <taxon>Streptosporangiaceae</taxon>
        <taxon>Sinosporangium</taxon>
    </lineage>
</organism>
<dbReference type="EMBL" id="BOOW01000034">
    <property type="protein sequence ID" value="GII95262.1"/>
    <property type="molecule type" value="Genomic_DNA"/>
</dbReference>
<protein>
    <submittedName>
        <fullName evidence="2">Uncharacterized protein</fullName>
    </submittedName>
</protein>
<dbReference type="Proteomes" id="UP000606172">
    <property type="component" value="Unassembled WGS sequence"/>
</dbReference>
<accession>A0A919RL85</accession>
<name>A0A919RL85_9ACTN</name>
<sequence>MGDPVTLLVADPGARGGAAVLAVHIYSDRIEGEPMRRTAEAGGTGRAAPGNTPGGSRAAPGNTPCGARRVRLVRRVRWGKIFHRPAI</sequence>
<proteinExistence type="predicted"/>
<evidence type="ECO:0000313" key="3">
    <source>
        <dbReference type="Proteomes" id="UP000606172"/>
    </source>
</evidence>
<evidence type="ECO:0000313" key="2">
    <source>
        <dbReference type="EMBL" id="GII95262.1"/>
    </source>
</evidence>
<comment type="caution">
    <text evidence="2">The sequence shown here is derived from an EMBL/GenBank/DDBJ whole genome shotgun (WGS) entry which is preliminary data.</text>
</comment>
<evidence type="ECO:0000256" key="1">
    <source>
        <dbReference type="SAM" id="MobiDB-lite"/>
    </source>
</evidence>
<feature type="region of interest" description="Disordered" evidence="1">
    <location>
        <begin position="34"/>
        <end position="66"/>
    </location>
</feature>
<keyword evidence="3" id="KW-1185">Reference proteome</keyword>
<gene>
    <name evidence="2" type="ORF">Ssi02_54930</name>
</gene>
<reference evidence="2" key="1">
    <citation type="submission" date="2021-01" db="EMBL/GenBank/DDBJ databases">
        <title>Whole genome shotgun sequence of Sinosporangium siamense NBRC 109515.</title>
        <authorList>
            <person name="Komaki H."/>
            <person name="Tamura T."/>
        </authorList>
    </citation>
    <scope>NUCLEOTIDE SEQUENCE</scope>
    <source>
        <strain evidence="2">NBRC 109515</strain>
    </source>
</reference>